<dbReference type="Proteomes" id="UP000295735">
    <property type="component" value="Unassembled WGS sequence"/>
</dbReference>
<proteinExistence type="predicted"/>
<feature type="transmembrane region" description="Helical" evidence="1">
    <location>
        <begin position="29"/>
        <end position="49"/>
    </location>
</feature>
<evidence type="ECO:0000256" key="1">
    <source>
        <dbReference type="SAM" id="Phobius"/>
    </source>
</evidence>
<protein>
    <submittedName>
        <fullName evidence="3">Uncharacterized protein</fullName>
    </submittedName>
</protein>
<keyword evidence="1" id="KW-0472">Membrane</keyword>
<feature type="transmembrane region" description="Helical" evidence="1">
    <location>
        <begin position="135"/>
        <end position="159"/>
    </location>
</feature>
<evidence type="ECO:0000313" key="2">
    <source>
        <dbReference type="EMBL" id="KAA1037670.1"/>
    </source>
</evidence>
<name>A0A9Q9BUN4_9STAP</name>
<evidence type="ECO:0000313" key="5">
    <source>
        <dbReference type="Proteomes" id="UP001057381"/>
    </source>
</evidence>
<accession>A0A9Q9BUN4</accession>
<evidence type="ECO:0000313" key="4">
    <source>
        <dbReference type="Proteomes" id="UP000295735"/>
    </source>
</evidence>
<dbReference type="KEGG" id="mequ:KFV11_09115"/>
<feature type="transmembrane region" description="Helical" evidence="1">
    <location>
        <begin position="224"/>
        <end position="241"/>
    </location>
</feature>
<dbReference type="OrthoDB" id="2417273at2"/>
<dbReference type="Proteomes" id="UP001057381">
    <property type="component" value="Chromosome"/>
</dbReference>
<sequence>MNEVINLVKYVPYMLRNIWIELRYHLQQYIIFLSANMIVIVLALLLLNLMGSMPIDRSTRIFQLSGYVMLLWIAGSIIISNLILPRKGFILNITNLPVYVLVNIQIINFFFTFLISFLLLLVIKSISGIQLETSWLGVVYFIALTYLLLMPVCILVSLFRQKPVIIGSAIAVLFLTLPILWVPSMMPTGLLNILKLNPFYFLVNGFQESVVLGTSAFYNYPNHLLFIFELVLIYLWTGYFYKLMKDEINMNKTN</sequence>
<dbReference type="RefSeq" id="WP_149459554.1">
    <property type="nucleotide sequence ID" value="NZ_CP073809.1"/>
</dbReference>
<feature type="transmembrane region" description="Helical" evidence="1">
    <location>
        <begin position="165"/>
        <end position="186"/>
    </location>
</feature>
<keyword evidence="1" id="KW-1133">Transmembrane helix</keyword>
<organism evidence="3 5">
    <name type="scientific">Macrococcus equipercicus</name>
    <dbReference type="NCBI Taxonomy" id="69967"/>
    <lineage>
        <taxon>Bacteria</taxon>
        <taxon>Bacillati</taxon>
        <taxon>Bacillota</taxon>
        <taxon>Bacilli</taxon>
        <taxon>Bacillales</taxon>
        <taxon>Staphylococcaceae</taxon>
        <taxon>Macrococcus</taxon>
    </lineage>
</organism>
<dbReference type="AlphaFoldDB" id="A0A9Q9BUN4"/>
<keyword evidence="1" id="KW-0812">Transmembrane</keyword>
<gene>
    <name evidence="2" type="ORF">ERX35_008915</name>
    <name evidence="3" type="ORF">KFV11_09115</name>
</gene>
<reference evidence="2 4" key="1">
    <citation type="submission" date="2019-09" db="EMBL/GenBank/DDBJ databases">
        <authorList>
            <person name="Mazhar S."/>
            <person name="Altermann E."/>
            <person name="Hill C."/>
            <person name="Mcauliffe O."/>
        </authorList>
    </citation>
    <scope>NUCLEOTIDE SEQUENCE [LARGE SCALE GENOMIC DNA]</scope>
    <source>
        <strain evidence="2 4">ATCC 51831</strain>
    </source>
</reference>
<reference evidence="3" key="2">
    <citation type="submission" date="2021-04" db="EMBL/GenBank/DDBJ databases">
        <title>Complete Genome Sequences of Macrococcus spp. from dog and cattle.</title>
        <authorList>
            <person name="Schwendener S."/>
            <person name="Perreten V."/>
        </authorList>
    </citation>
    <scope>NUCLEOTIDE SEQUENCE</scope>
    <source>
        <strain evidence="3">Epi0143-OL</strain>
    </source>
</reference>
<keyword evidence="4" id="KW-1185">Reference proteome</keyword>
<dbReference type="EMBL" id="SCWC02000007">
    <property type="protein sequence ID" value="KAA1037670.1"/>
    <property type="molecule type" value="Genomic_DNA"/>
</dbReference>
<feature type="transmembrane region" description="Helical" evidence="1">
    <location>
        <begin position="96"/>
        <end position="123"/>
    </location>
</feature>
<evidence type="ECO:0000313" key="3">
    <source>
        <dbReference type="EMBL" id="UTH13382.1"/>
    </source>
</evidence>
<dbReference type="EMBL" id="CP073809">
    <property type="protein sequence ID" value="UTH13382.1"/>
    <property type="molecule type" value="Genomic_DNA"/>
</dbReference>
<feature type="transmembrane region" description="Helical" evidence="1">
    <location>
        <begin position="61"/>
        <end position="84"/>
    </location>
</feature>